<reference evidence="6" key="1">
    <citation type="journal article" date="2019" name="bioRxiv">
        <title>The Genome of the Zebra Mussel, Dreissena polymorpha: A Resource for Invasive Species Research.</title>
        <authorList>
            <person name="McCartney M.A."/>
            <person name="Auch B."/>
            <person name="Kono T."/>
            <person name="Mallez S."/>
            <person name="Zhang Y."/>
            <person name="Obille A."/>
            <person name="Becker A."/>
            <person name="Abrahante J.E."/>
            <person name="Garbe J."/>
            <person name="Badalamenti J.P."/>
            <person name="Herman A."/>
            <person name="Mangelson H."/>
            <person name="Liachko I."/>
            <person name="Sullivan S."/>
            <person name="Sone E.D."/>
            <person name="Koren S."/>
            <person name="Silverstein K.A.T."/>
            <person name="Beckman K.B."/>
            <person name="Gohl D.M."/>
        </authorList>
    </citation>
    <scope>NUCLEOTIDE SEQUENCE</scope>
    <source>
        <strain evidence="6">Duluth1</strain>
        <tissue evidence="6">Whole animal</tissue>
    </source>
</reference>
<dbReference type="InterPro" id="IPR036772">
    <property type="entry name" value="SRCR-like_dom_sf"/>
</dbReference>
<dbReference type="SMART" id="SM00202">
    <property type="entry name" value="SR"/>
    <property type="match status" value="1"/>
</dbReference>
<evidence type="ECO:0000256" key="3">
    <source>
        <dbReference type="ARBA" id="ARBA00023157"/>
    </source>
</evidence>
<organism evidence="6 7">
    <name type="scientific">Dreissena polymorpha</name>
    <name type="common">Zebra mussel</name>
    <name type="synonym">Mytilus polymorpha</name>
    <dbReference type="NCBI Taxonomy" id="45954"/>
    <lineage>
        <taxon>Eukaryota</taxon>
        <taxon>Metazoa</taxon>
        <taxon>Spiralia</taxon>
        <taxon>Lophotrochozoa</taxon>
        <taxon>Mollusca</taxon>
        <taxon>Bivalvia</taxon>
        <taxon>Autobranchia</taxon>
        <taxon>Heteroconchia</taxon>
        <taxon>Euheterodonta</taxon>
        <taxon>Imparidentia</taxon>
        <taxon>Neoheterodontei</taxon>
        <taxon>Myida</taxon>
        <taxon>Dreissenoidea</taxon>
        <taxon>Dreissenidae</taxon>
        <taxon>Dreissena</taxon>
    </lineage>
</organism>
<evidence type="ECO:0000256" key="2">
    <source>
        <dbReference type="ARBA" id="ARBA00022737"/>
    </source>
</evidence>
<dbReference type="PANTHER" id="PTHR19331:SF487">
    <property type="entry name" value="SOLUBLE SCAVENGER RECEPTOR CYSTEINE-RICH DOMAIN-CONTAINING PROTEIN SSC5D"/>
    <property type="match status" value="1"/>
</dbReference>
<dbReference type="PANTHER" id="PTHR19331">
    <property type="entry name" value="SCAVENGER RECEPTOR DOMAIN-CONTAINING"/>
    <property type="match status" value="1"/>
</dbReference>
<evidence type="ECO:0000259" key="5">
    <source>
        <dbReference type="PROSITE" id="PS50287"/>
    </source>
</evidence>
<keyword evidence="3 4" id="KW-1015">Disulfide bond</keyword>
<accession>A0A9D4LPJ4</accession>
<evidence type="ECO:0000256" key="1">
    <source>
        <dbReference type="ARBA" id="ARBA00022729"/>
    </source>
</evidence>
<dbReference type="PRINTS" id="PR00258">
    <property type="entry name" value="SPERACTRCPTR"/>
</dbReference>
<reference evidence="6" key="2">
    <citation type="submission" date="2020-11" db="EMBL/GenBank/DDBJ databases">
        <authorList>
            <person name="McCartney M.A."/>
            <person name="Auch B."/>
            <person name="Kono T."/>
            <person name="Mallez S."/>
            <person name="Becker A."/>
            <person name="Gohl D.M."/>
            <person name="Silverstein K.A.T."/>
            <person name="Koren S."/>
            <person name="Bechman K.B."/>
            <person name="Herman A."/>
            <person name="Abrahante J.E."/>
            <person name="Garbe J."/>
        </authorList>
    </citation>
    <scope>NUCLEOTIDE SEQUENCE</scope>
    <source>
        <strain evidence="6">Duluth1</strain>
        <tissue evidence="6">Whole animal</tissue>
    </source>
</reference>
<comment type="caution">
    <text evidence="6">The sequence shown here is derived from an EMBL/GenBank/DDBJ whole genome shotgun (WGS) entry which is preliminary data.</text>
</comment>
<dbReference type="SUPFAM" id="SSF56487">
    <property type="entry name" value="SRCR-like"/>
    <property type="match status" value="1"/>
</dbReference>
<gene>
    <name evidence="6" type="ORF">DPMN_024434</name>
</gene>
<dbReference type="Proteomes" id="UP000828390">
    <property type="component" value="Unassembled WGS sequence"/>
</dbReference>
<keyword evidence="7" id="KW-1185">Reference proteome</keyword>
<dbReference type="InterPro" id="IPR001190">
    <property type="entry name" value="SRCR"/>
</dbReference>
<feature type="disulfide bond" evidence="4">
    <location>
        <begin position="182"/>
        <end position="192"/>
    </location>
</feature>
<keyword evidence="2" id="KW-0677">Repeat</keyword>
<dbReference type="GO" id="GO:0016020">
    <property type="term" value="C:membrane"/>
    <property type="evidence" value="ECO:0007669"/>
    <property type="project" value="InterPro"/>
</dbReference>
<protein>
    <recommendedName>
        <fullName evidence="5">SRCR domain-containing protein</fullName>
    </recommendedName>
</protein>
<dbReference type="Gene3D" id="3.10.250.10">
    <property type="entry name" value="SRCR-like domain"/>
    <property type="match status" value="1"/>
</dbReference>
<evidence type="ECO:0000313" key="7">
    <source>
        <dbReference type="Proteomes" id="UP000828390"/>
    </source>
</evidence>
<name>A0A9D4LPJ4_DREPO</name>
<dbReference type="Pfam" id="PF00530">
    <property type="entry name" value="SRCR"/>
    <property type="match status" value="2"/>
</dbReference>
<dbReference type="AlphaFoldDB" id="A0A9D4LPJ4"/>
<dbReference type="PROSITE" id="PS50287">
    <property type="entry name" value="SRCR_2"/>
    <property type="match status" value="1"/>
</dbReference>
<proteinExistence type="predicted"/>
<evidence type="ECO:0000313" key="6">
    <source>
        <dbReference type="EMBL" id="KAH3861504.1"/>
    </source>
</evidence>
<comment type="caution">
    <text evidence="4">Lacks conserved residue(s) required for the propagation of feature annotation.</text>
</comment>
<dbReference type="EMBL" id="JAIWYP010000002">
    <property type="protein sequence ID" value="KAH3861504.1"/>
    <property type="molecule type" value="Genomic_DNA"/>
</dbReference>
<keyword evidence="1" id="KW-0732">Signal</keyword>
<sequence>MATVSHEAYLTEESEIADVSRLHESAIVDWFYHTRRPGGDEHFWELGTTMCRELNLIRSQGRLRDDGIQFQIMIVDVPYVCTHKHAISVARFRFSGTPIRLVNGTSSQSGRVEVEYRGRWGTICDDGFDDLEAKKRKFVYQMDPPDNKTAAVVCRMLGFEGGGYLIGEVQPRSKIVIRNLDCSNTEGDISDCKSDTWGVDYPCDQASIVCGKKLIVIELTVLWETRCEEAYERKEAKYTELLDLCKQRGWRTWLRYLFPVSVQTDDSNWRYWQR</sequence>
<feature type="domain" description="SRCR" evidence="5">
    <location>
        <begin position="99"/>
        <end position="211"/>
    </location>
</feature>
<evidence type="ECO:0000256" key="4">
    <source>
        <dbReference type="PROSITE-ProRule" id="PRU00196"/>
    </source>
</evidence>